<proteinExistence type="predicted"/>
<protein>
    <recommendedName>
        <fullName evidence="3">Lipoprotein</fullName>
    </recommendedName>
</protein>
<keyword evidence="2" id="KW-1185">Reference proteome</keyword>
<evidence type="ECO:0008006" key="3">
    <source>
        <dbReference type="Google" id="ProtNLM"/>
    </source>
</evidence>
<reference evidence="1 2" key="1">
    <citation type="journal article" date="2019" name="Environ. Microbiol.">
        <title>Species interactions and distinct microbial communities in high Arctic permafrost affected cryosols are associated with the CH4 and CO2 gas fluxes.</title>
        <authorList>
            <person name="Altshuler I."/>
            <person name="Hamel J."/>
            <person name="Turney S."/>
            <person name="Magnuson E."/>
            <person name="Levesque R."/>
            <person name="Greer C."/>
            <person name="Whyte L.G."/>
        </authorList>
    </citation>
    <scope>NUCLEOTIDE SEQUENCE [LARGE SCALE GENOMIC DNA]</scope>
    <source>
        <strain evidence="1 2">E6.1</strain>
    </source>
</reference>
<dbReference type="AlphaFoldDB" id="A0A502FW28"/>
<gene>
    <name evidence="1" type="ORF">EAH76_03850</name>
</gene>
<dbReference type="Proteomes" id="UP000319931">
    <property type="component" value="Unassembled WGS sequence"/>
</dbReference>
<name>A0A502FW28_9SPHN</name>
<dbReference type="PROSITE" id="PS51257">
    <property type="entry name" value="PROKAR_LIPOPROTEIN"/>
    <property type="match status" value="1"/>
</dbReference>
<comment type="caution">
    <text evidence="1">The sequence shown here is derived from an EMBL/GenBank/DDBJ whole genome shotgun (WGS) entry which is preliminary data.</text>
</comment>
<organism evidence="1 2">
    <name type="scientific">Sphingomonas glacialis</name>
    <dbReference type="NCBI Taxonomy" id="658225"/>
    <lineage>
        <taxon>Bacteria</taxon>
        <taxon>Pseudomonadati</taxon>
        <taxon>Pseudomonadota</taxon>
        <taxon>Alphaproteobacteria</taxon>
        <taxon>Sphingomonadales</taxon>
        <taxon>Sphingomonadaceae</taxon>
        <taxon>Sphingomonas</taxon>
    </lineage>
</organism>
<sequence length="124" mass="13256">MINGMKVIFAIGQFGLLILSGCSFLEPRSTFQITSVDRSVKSASLKLCKQTFSLTHVDSRWQTTIHVPGDCDGGVATIMNDGRIVFCPIGYVTGGDGSNWQFTIKGDVCRPLVTYGDASSGNGS</sequence>
<dbReference type="EMBL" id="RCZC01000002">
    <property type="protein sequence ID" value="TPG53857.1"/>
    <property type="molecule type" value="Genomic_DNA"/>
</dbReference>
<accession>A0A502FW28</accession>
<evidence type="ECO:0000313" key="1">
    <source>
        <dbReference type="EMBL" id="TPG53857.1"/>
    </source>
</evidence>
<evidence type="ECO:0000313" key="2">
    <source>
        <dbReference type="Proteomes" id="UP000319931"/>
    </source>
</evidence>